<sequence>MSDVFALHEMADAVKVKIKKCDGPNSTPVYKKFCIDPRITSFEVLRKLLSKAFEIKGEFSISYFTKDDNNKPSYLSLLSDWDLDAALLSCAADPYLRLKVDLQPFEDGYDDWDIICPVDVPEKFGMPHPPPVSPSGQPPKPAAATLSTFGRTIELVQKALQMADYEKDENRFTKPPMSDTEYRNFLDSEGRLVRPLEFRRSVFLGGVDHNLRKYVWRLILNVFPDGMTGQERLDYMKRKSAEYTQLRDGWKKLLSDGEITHQLQFITNLVRKDVLRTDRGQKYFAGSDENRNVLALFNILTTYAMNHPSVSYCQGMSDLASPLLVVMKDEAHAYICFCGLMKRLKRNFRSDGLSMTTKFDHLRKLLSFYDPEFYNYLVINESDDLLFCYRWLLVELKREFSFDDALRALEVIWSSLPPDPPVTELDLAEPEFLPSSSDEDHASLVRGMSLSAHESRMRDAGSSKTSSGHSSGRPSKRGSVSGDGDDQSSHTSSSDDSSEFQLLNCSLTENLEKQLAYLDVASRTRNPSDGGGIRTRNSSALSRCSEPSPRSSSVMSMEHTLTDSKVDRLALPTNTTTAGSTMPRNNSDLSDGGVRSVSSAEASPTLERIPVKWPHSIMDSGVDASVTLANNSHGGRSSILPPPHELGDGNPFLMFVCLTILLQHRDIILSNRMQHHFELAMHFDKMIKRHNLPKILMHARSMFADYLKAQQREQQLREEDELGSDDAHMF</sequence>
<dbReference type="GO" id="GO:0005096">
    <property type="term" value="F:GTPase activator activity"/>
    <property type="evidence" value="ECO:0007669"/>
    <property type="project" value="UniProtKB-KW"/>
</dbReference>
<accession>A0A1W0X944</accession>
<dbReference type="Proteomes" id="UP000192578">
    <property type="component" value="Unassembled WGS sequence"/>
</dbReference>
<dbReference type="AlphaFoldDB" id="A0A1W0X944"/>
<feature type="region of interest" description="Disordered" evidence="2">
    <location>
        <begin position="452"/>
        <end position="499"/>
    </location>
</feature>
<protein>
    <submittedName>
        <fullName evidence="4">TBC1 domain family member 25</fullName>
    </submittedName>
</protein>
<proteinExistence type="predicted"/>
<dbReference type="PROSITE" id="PS50086">
    <property type="entry name" value="TBC_RABGAP"/>
    <property type="match status" value="1"/>
</dbReference>
<feature type="region of interest" description="Disordered" evidence="2">
    <location>
        <begin position="522"/>
        <end position="602"/>
    </location>
</feature>
<dbReference type="Gene3D" id="1.10.472.80">
    <property type="entry name" value="Ypt/Rab-GAP domain of gyp1p, domain 3"/>
    <property type="match status" value="1"/>
</dbReference>
<organism evidence="4 5">
    <name type="scientific">Hypsibius exemplaris</name>
    <name type="common">Freshwater tardigrade</name>
    <dbReference type="NCBI Taxonomy" id="2072580"/>
    <lineage>
        <taxon>Eukaryota</taxon>
        <taxon>Metazoa</taxon>
        <taxon>Ecdysozoa</taxon>
        <taxon>Tardigrada</taxon>
        <taxon>Eutardigrada</taxon>
        <taxon>Parachela</taxon>
        <taxon>Hypsibioidea</taxon>
        <taxon>Hypsibiidae</taxon>
        <taxon>Hypsibius</taxon>
    </lineage>
</organism>
<feature type="compositionally biased region" description="Low complexity" evidence="2">
    <location>
        <begin position="462"/>
        <end position="482"/>
    </location>
</feature>
<dbReference type="PANTHER" id="PTHR22957">
    <property type="entry name" value="TBC1 DOMAIN FAMILY MEMBER GTPASE-ACTIVATING PROTEIN"/>
    <property type="match status" value="1"/>
</dbReference>
<feature type="domain" description="Rab-GAP TBC" evidence="3">
    <location>
        <begin position="206"/>
        <end position="416"/>
    </location>
</feature>
<keyword evidence="5" id="KW-1185">Reference proteome</keyword>
<dbReference type="InterPro" id="IPR000195">
    <property type="entry name" value="Rab-GAP-TBC_dom"/>
</dbReference>
<evidence type="ECO:0000313" key="4">
    <source>
        <dbReference type="EMBL" id="OQV23928.1"/>
    </source>
</evidence>
<dbReference type="GO" id="GO:0005776">
    <property type="term" value="C:autophagosome"/>
    <property type="evidence" value="ECO:0007669"/>
    <property type="project" value="TreeGrafter"/>
</dbReference>
<evidence type="ECO:0000259" key="3">
    <source>
        <dbReference type="PROSITE" id="PS50086"/>
    </source>
</evidence>
<dbReference type="EMBL" id="MTYJ01000009">
    <property type="protein sequence ID" value="OQV23928.1"/>
    <property type="molecule type" value="Genomic_DNA"/>
</dbReference>
<dbReference type="SUPFAM" id="SSF47923">
    <property type="entry name" value="Ypt/Rab-GAP domain of gyp1p"/>
    <property type="match status" value="2"/>
</dbReference>
<comment type="caution">
    <text evidence="4">The sequence shown here is derived from an EMBL/GenBank/DDBJ whole genome shotgun (WGS) entry which is preliminary data.</text>
</comment>
<gene>
    <name evidence="4" type="ORF">BV898_02276</name>
</gene>
<dbReference type="Gene3D" id="1.10.8.270">
    <property type="entry name" value="putative rabgap domain of human tbc1 domain family member 14 like domains"/>
    <property type="match status" value="1"/>
</dbReference>
<name>A0A1W0X944_HYPEX</name>
<keyword evidence="1" id="KW-0343">GTPase activation</keyword>
<dbReference type="GO" id="GO:1901096">
    <property type="term" value="P:regulation of autophagosome maturation"/>
    <property type="evidence" value="ECO:0007669"/>
    <property type="project" value="TreeGrafter"/>
</dbReference>
<feature type="compositionally biased region" description="Low complexity" evidence="2">
    <location>
        <begin position="542"/>
        <end position="558"/>
    </location>
</feature>
<reference evidence="5" key="1">
    <citation type="submission" date="2017-01" db="EMBL/GenBank/DDBJ databases">
        <title>Comparative genomics of anhydrobiosis in the tardigrade Hypsibius dujardini.</title>
        <authorList>
            <person name="Yoshida Y."/>
            <person name="Koutsovoulos G."/>
            <person name="Laetsch D."/>
            <person name="Stevens L."/>
            <person name="Kumar S."/>
            <person name="Horikawa D."/>
            <person name="Ishino K."/>
            <person name="Komine S."/>
            <person name="Tomita M."/>
            <person name="Blaxter M."/>
            <person name="Arakawa K."/>
        </authorList>
    </citation>
    <scope>NUCLEOTIDE SEQUENCE [LARGE SCALE GENOMIC DNA]</scope>
    <source>
        <strain evidence="5">Z151</strain>
    </source>
</reference>
<dbReference type="Pfam" id="PF00566">
    <property type="entry name" value="RabGAP-TBC"/>
    <property type="match status" value="1"/>
</dbReference>
<evidence type="ECO:0000256" key="2">
    <source>
        <dbReference type="SAM" id="MobiDB-lite"/>
    </source>
</evidence>
<dbReference type="SMART" id="SM00164">
    <property type="entry name" value="TBC"/>
    <property type="match status" value="1"/>
</dbReference>
<evidence type="ECO:0000313" key="5">
    <source>
        <dbReference type="Proteomes" id="UP000192578"/>
    </source>
</evidence>
<feature type="compositionally biased region" description="Polar residues" evidence="2">
    <location>
        <begin position="572"/>
        <end position="589"/>
    </location>
</feature>
<dbReference type="InterPro" id="IPR035969">
    <property type="entry name" value="Rab-GAP_TBC_sf"/>
</dbReference>
<dbReference type="PANTHER" id="PTHR22957:SF333">
    <property type="entry name" value="TBC1 DOMAIN FAMILY MEMBER 25"/>
    <property type="match status" value="1"/>
</dbReference>
<dbReference type="OrthoDB" id="10264062at2759"/>
<evidence type="ECO:0000256" key="1">
    <source>
        <dbReference type="ARBA" id="ARBA00022468"/>
    </source>
</evidence>